<evidence type="ECO:0000259" key="7">
    <source>
        <dbReference type="PROSITE" id="PS51910"/>
    </source>
</evidence>
<evidence type="ECO:0000256" key="5">
    <source>
        <dbReference type="RuleBase" id="RU004453"/>
    </source>
</evidence>
<keyword evidence="8" id="KW-1185">Reference proteome</keyword>
<keyword evidence="2 4" id="KW-0378">Hydrolase</keyword>
<evidence type="ECO:0000313" key="8">
    <source>
        <dbReference type="Proteomes" id="UP001652623"/>
    </source>
</evidence>
<dbReference type="GO" id="GO:0000272">
    <property type="term" value="P:polysaccharide catabolic process"/>
    <property type="evidence" value="ECO:0007669"/>
    <property type="project" value="UniProtKB-KW"/>
</dbReference>
<evidence type="ECO:0000256" key="2">
    <source>
        <dbReference type="ARBA" id="ARBA00022801"/>
    </source>
</evidence>
<dbReference type="CDD" id="cd02877">
    <property type="entry name" value="GH18_hevamine_XipI_class_III"/>
    <property type="match status" value="1"/>
</dbReference>
<protein>
    <recommendedName>
        <fullName evidence="1">chitinase</fullName>
        <ecNumber evidence="1">3.2.1.14</ecNumber>
    </recommendedName>
</protein>
<name>A0A6P3YTR0_ZIZJJ</name>
<dbReference type="GO" id="GO:0006032">
    <property type="term" value="P:chitin catabolic process"/>
    <property type="evidence" value="ECO:0007669"/>
    <property type="project" value="UniProtKB-KW"/>
</dbReference>
<dbReference type="PROSITE" id="PS01095">
    <property type="entry name" value="GH18_1"/>
    <property type="match status" value="1"/>
</dbReference>
<dbReference type="KEGG" id="zju:107404968"/>
<feature type="domain" description="GH18" evidence="7">
    <location>
        <begin position="28"/>
        <end position="309"/>
    </location>
</feature>
<dbReference type="InterPro" id="IPR017853">
    <property type="entry name" value="GH"/>
</dbReference>
<proteinExistence type="inferred from homology"/>
<dbReference type="PANTHER" id="PTHR45708:SF49">
    <property type="entry name" value="ENDOCHITINASE"/>
    <property type="match status" value="1"/>
</dbReference>
<dbReference type="AlphaFoldDB" id="A0A6P3YTR0"/>
<dbReference type="InterPro" id="IPR001579">
    <property type="entry name" value="Glyco_hydro_18_chit_AS"/>
</dbReference>
<dbReference type="GeneID" id="107404968"/>
<dbReference type="Pfam" id="PF00704">
    <property type="entry name" value="Glyco_hydro_18"/>
    <property type="match status" value="1"/>
</dbReference>
<organism evidence="8 9">
    <name type="scientific">Ziziphus jujuba</name>
    <name type="common">Chinese jujube</name>
    <name type="synonym">Ziziphus sativa</name>
    <dbReference type="NCBI Taxonomy" id="326968"/>
    <lineage>
        <taxon>Eukaryota</taxon>
        <taxon>Viridiplantae</taxon>
        <taxon>Streptophyta</taxon>
        <taxon>Embryophyta</taxon>
        <taxon>Tracheophyta</taxon>
        <taxon>Spermatophyta</taxon>
        <taxon>Magnoliopsida</taxon>
        <taxon>eudicotyledons</taxon>
        <taxon>Gunneridae</taxon>
        <taxon>Pentapetalae</taxon>
        <taxon>rosids</taxon>
        <taxon>fabids</taxon>
        <taxon>Rosales</taxon>
        <taxon>Rhamnaceae</taxon>
        <taxon>Paliureae</taxon>
        <taxon>Ziziphus</taxon>
    </lineage>
</organism>
<dbReference type="Gene3D" id="3.20.20.80">
    <property type="entry name" value="Glycosidases"/>
    <property type="match status" value="1"/>
</dbReference>
<dbReference type="EC" id="3.2.1.14" evidence="1"/>
<evidence type="ECO:0000256" key="1">
    <source>
        <dbReference type="ARBA" id="ARBA00012729"/>
    </source>
</evidence>
<dbReference type="PANTHER" id="PTHR45708">
    <property type="entry name" value="ENDOCHITINASE"/>
    <property type="match status" value="1"/>
</dbReference>
<dbReference type="InterPro" id="IPR045321">
    <property type="entry name" value="Cts1-like"/>
</dbReference>
<sequence length="320" mass="35324">MALQAKFLLLACLILYSALIQISEAGEGGIAIYWGQNGYEGTLAEACNTDLYAYVNIAFLIQFGGGRDLVLNLAGHCNPPDCTQFGPEIKTCQSKGIKVLLSIGGSVGSYYLTSAEDAKNVANQIWDSYLGGSNSSATRPFGDAVLDGVDFDIEGGSNLYYDNLTYYLKELYDQQTIKTYYLAAAPQCYYPDHYLDAAIKTGLFDFVWVQFYNNPSCQYNSTDGDVRKLLNSWNNEWTPLLKAKEKLFVGLPASPAAAGSGYIPPDVLINQVLPEIKNSPKYGGVMLWSRYYDVLNGYSPIIYPYIKNANLLLPSMRMSE</sequence>
<evidence type="ECO:0000256" key="4">
    <source>
        <dbReference type="RuleBase" id="RU000489"/>
    </source>
</evidence>
<keyword evidence="6" id="KW-0732">Signal</keyword>
<dbReference type="InterPro" id="IPR001223">
    <property type="entry name" value="Glyco_hydro18_cat"/>
</dbReference>
<gene>
    <name evidence="9" type="primary">LOC107404968</name>
</gene>
<evidence type="ECO:0000256" key="6">
    <source>
        <dbReference type="SAM" id="SignalP"/>
    </source>
</evidence>
<dbReference type="Proteomes" id="UP001652623">
    <property type="component" value="Chromosome 8"/>
</dbReference>
<comment type="similarity">
    <text evidence="5">Belongs to the glycosyl hydrolase 18 family.</text>
</comment>
<dbReference type="SUPFAM" id="SSF51445">
    <property type="entry name" value="(Trans)glycosidases"/>
    <property type="match status" value="1"/>
</dbReference>
<dbReference type="GO" id="GO:0005576">
    <property type="term" value="C:extracellular region"/>
    <property type="evidence" value="ECO:0007669"/>
    <property type="project" value="TreeGrafter"/>
</dbReference>
<evidence type="ECO:0000256" key="3">
    <source>
        <dbReference type="ARBA" id="ARBA00023295"/>
    </source>
</evidence>
<feature type="signal peptide" evidence="6">
    <location>
        <begin position="1"/>
        <end position="25"/>
    </location>
</feature>
<dbReference type="PROSITE" id="PS51910">
    <property type="entry name" value="GH18_2"/>
    <property type="match status" value="1"/>
</dbReference>
<reference evidence="9" key="1">
    <citation type="submission" date="2025-08" db="UniProtKB">
        <authorList>
            <consortium name="RefSeq"/>
        </authorList>
    </citation>
    <scope>IDENTIFICATION</scope>
    <source>
        <tissue evidence="9">Seedling</tissue>
    </source>
</reference>
<keyword evidence="3 4" id="KW-0326">Glycosidase</keyword>
<accession>A0A6P3YTR0</accession>
<dbReference type="RefSeq" id="XP_015867466.2">
    <property type="nucleotide sequence ID" value="XM_016011980.4"/>
</dbReference>
<feature type="chain" id="PRO_5045468510" description="chitinase" evidence="6">
    <location>
        <begin position="26"/>
        <end position="320"/>
    </location>
</feature>
<dbReference type="InterPro" id="IPR050542">
    <property type="entry name" value="Glycosyl_Hydrlase18_Chitinase"/>
</dbReference>
<evidence type="ECO:0000313" key="9">
    <source>
        <dbReference type="RefSeq" id="XP_015867466.2"/>
    </source>
</evidence>
<dbReference type="InParanoid" id="A0A6P3YTR0"/>
<dbReference type="GO" id="GO:0008843">
    <property type="term" value="F:endochitinase activity"/>
    <property type="evidence" value="ECO:0007669"/>
    <property type="project" value="UniProtKB-EC"/>
</dbReference>